<comment type="similarity">
    <text evidence="4">Belongs to the enoyl-CoA hydratase/isomerase family.</text>
</comment>
<comment type="catalytic activity">
    <reaction evidence="1">
        <text>a (3Z)-enoyl-CoA = a 4-saturated (2E)-enoyl-CoA</text>
        <dbReference type="Rhea" id="RHEA:45900"/>
        <dbReference type="ChEBI" id="CHEBI:85097"/>
        <dbReference type="ChEBI" id="CHEBI:85489"/>
        <dbReference type="EC" id="5.3.3.8"/>
    </reaction>
</comment>
<gene>
    <name evidence="7" type="ORF">Tsubulata_038170</name>
</gene>
<protein>
    <recommendedName>
        <fullName evidence="5">Delta(3)-Delta(2)-enoyl-CoA isomerase</fullName>
        <ecNumber evidence="5">5.3.3.8</ecNumber>
    </recommendedName>
</protein>
<reference evidence="7" key="1">
    <citation type="submission" date="2022-02" db="EMBL/GenBank/DDBJ databases">
        <authorList>
            <person name="Henning P.M."/>
            <person name="McCubbin A.G."/>
            <person name="Shore J.S."/>
        </authorList>
    </citation>
    <scope>NUCLEOTIDE SEQUENCE</scope>
    <source>
        <strain evidence="7">F60SS</strain>
        <tissue evidence="7">Leaves</tissue>
    </source>
</reference>
<dbReference type="GO" id="GO:0004165">
    <property type="term" value="F:delta(3)-delta(2)-enoyl-CoA isomerase activity"/>
    <property type="evidence" value="ECO:0007669"/>
    <property type="project" value="UniProtKB-EC"/>
</dbReference>
<evidence type="ECO:0000256" key="6">
    <source>
        <dbReference type="ARBA" id="ARBA00023098"/>
    </source>
</evidence>
<comment type="pathway">
    <text evidence="3">Lipid metabolism; fatty acid beta-oxidation.</text>
</comment>
<dbReference type="CDD" id="cd06558">
    <property type="entry name" value="crotonase-like"/>
    <property type="match status" value="1"/>
</dbReference>
<keyword evidence="8" id="KW-1185">Reference proteome</keyword>
<evidence type="ECO:0000256" key="5">
    <source>
        <dbReference type="ARBA" id="ARBA00012064"/>
    </source>
</evidence>
<dbReference type="Gene3D" id="3.90.226.10">
    <property type="entry name" value="2-enoyl-CoA Hydratase, Chain A, domain 1"/>
    <property type="match status" value="1"/>
</dbReference>
<keyword evidence="6" id="KW-0443">Lipid metabolism</keyword>
<name>A0A9Q0GE95_9ROSI</name>
<dbReference type="PANTHER" id="PTHR11941:SF75">
    <property type="entry name" value="ENOYL-COA HYDRATASE_ISOMERASE FAMILY PROTEIN"/>
    <property type="match status" value="1"/>
</dbReference>
<sequence length="237" mass="25941">MCTLEQRGSIFILTLTGADQHRFNPTLIASFLSALQQAKSQATPGSVLITTSQGNCFSSGIDLAWARGEGKRPTPERLLHLLRLLKPVAAELISLPMPTIAAVQGHSIGAGMLVALSHDYVLVMSDSGVMYMSELDLGFPMPEYFSVLFRAKLGSVAARREMLLRGTKLKGEEAVRMGIVDSAHGSEGELREAAMRLGEELAKRKWEGEAYREIRKSLYPELCEELGLDLVKVVPKL</sequence>
<comment type="caution">
    <text evidence="7">The sequence shown here is derived from an EMBL/GenBank/DDBJ whole genome shotgun (WGS) entry which is preliminary data.</text>
</comment>
<evidence type="ECO:0000256" key="1">
    <source>
        <dbReference type="ARBA" id="ARBA00000452"/>
    </source>
</evidence>
<reference evidence="7" key="2">
    <citation type="journal article" date="2023" name="Plants (Basel)">
        <title>Annotation of the Turnera subulata (Passifloraceae) Draft Genome Reveals the S-Locus Evolved after the Divergence of Turneroideae from Passifloroideae in a Stepwise Manner.</title>
        <authorList>
            <person name="Henning P.M."/>
            <person name="Roalson E.H."/>
            <person name="Mir W."/>
            <person name="McCubbin A.G."/>
            <person name="Shore J.S."/>
        </authorList>
    </citation>
    <scope>NUCLEOTIDE SEQUENCE</scope>
    <source>
        <strain evidence="7">F60SS</strain>
    </source>
</reference>
<proteinExistence type="inferred from homology"/>
<dbReference type="AlphaFoldDB" id="A0A9Q0GE95"/>
<evidence type="ECO:0000313" key="8">
    <source>
        <dbReference type="Proteomes" id="UP001141552"/>
    </source>
</evidence>
<dbReference type="PANTHER" id="PTHR11941">
    <property type="entry name" value="ENOYL-COA HYDRATASE-RELATED"/>
    <property type="match status" value="1"/>
</dbReference>
<evidence type="ECO:0000256" key="2">
    <source>
        <dbReference type="ARBA" id="ARBA00000765"/>
    </source>
</evidence>
<dbReference type="GO" id="GO:0005777">
    <property type="term" value="C:peroxisome"/>
    <property type="evidence" value="ECO:0007669"/>
    <property type="project" value="TreeGrafter"/>
</dbReference>
<organism evidence="7 8">
    <name type="scientific">Turnera subulata</name>
    <dbReference type="NCBI Taxonomy" id="218843"/>
    <lineage>
        <taxon>Eukaryota</taxon>
        <taxon>Viridiplantae</taxon>
        <taxon>Streptophyta</taxon>
        <taxon>Embryophyta</taxon>
        <taxon>Tracheophyta</taxon>
        <taxon>Spermatophyta</taxon>
        <taxon>Magnoliopsida</taxon>
        <taxon>eudicotyledons</taxon>
        <taxon>Gunneridae</taxon>
        <taxon>Pentapetalae</taxon>
        <taxon>rosids</taxon>
        <taxon>fabids</taxon>
        <taxon>Malpighiales</taxon>
        <taxon>Passifloraceae</taxon>
        <taxon>Turnera</taxon>
    </lineage>
</organism>
<dbReference type="OrthoDB" id="410701at2759"/>
<evidence type="ECO:0000256" key="4">
    <source>
        <dbReference type="ARBA" id="ARBA00005254"/>
    </source>
</evidence>
<evidence type="ECO:0000313" key="7">
    <source>
        <dbReference type="EMBL" id="KAJ4848455.1"/>
    </source>
</evidence>
<dbReference type="EC" id="5.3.3.8" evidence="5"/>
<comment type="catalytic activity">
    <reaction evidence="2">
        <text>a (3E)-enoyl-CoA = a 4-saturated (2E)-enoyl-CoA</text>
        <dbReference type="Rhea" id="RHEA:45228"/>
        <dbReference type="ChEBI" id="CHEBI:58521"/>
        <dbReference type="ChEBI" id="CHEBI:85097"/>
        <dbReference type="EC" id="5.3.3.8"/>
    </reaction>
</comment>
<dbReference type="InterPro" id="IPR029045">
    <property type="entry name" value="ClpP/crotonase-like_dom_sf"/>
</dbReference>
<accession>A0A9Q0GE95</accession>
<dbReference type="EMBL" id="JAKUCV010000900">
    <property type="protein sequence ID" value="KAJ4848455.1"/>
    <property type="molecule type" value="Genomic_DNA"/>
</dbReference>
<dbReference type="Pfam" id="PF00378">
    <property type="entry name" value="ECH_1"/>
    <property type="match status" value="1"/>
</dbReference>
<dbReference type="InterPro" id="IPR001753">
    <property type="entry name" value="Enoyl-CoA_hydra/iso"/>
</dbReference>
<dbReference type="FunFam" id="3.90.226.10:FF:000049">
    <property type="entry name" value="Enoyl-CoA delta isomerase 3"/>
    <property type="match status" value="1"/>
</dbReference>
<dbReference type="GO" id="GO:0006635">
    <property type="term" value="P:fatty acid beta-oxidation"/>
    <property type="evidence" value="ECO:0007669"/>
    <property type="project" value="TreeGrafter"/>
</dbReference>
<evidence type="ECO:0000256" key="3">
    <source>
        <dbReference type="ARBA" id="ARBA00005005"/>
    </source>
</evidence>
<dbReference type="Proteomes" id="UP001141552">
    <property type="component" value="Unassembled WGS sequence"/>
</dbReference>
<dbReference type="SUPFAM" id="SSF52096">
    <property type="entry name" value="ClpP/crotonase"/>
    <property type="match status" value="1"/>
</dbReference>